<keyword evidence="1" id="KW-0732">Signal</keyword>
<dbReference type="Gene3D" id="3.10.310.50">
    <property type="match status" value="1"/>
</dbReference>
<evidence type="ECO:0000259" key="2">
    <source>
        <dbReference type="Pfam" id="PF04536"/>
    </source>
</evidence>
<gene>
    <name evidence="3" type="ORF">H8704_07420</name>
</gene>
<sequence length="166" mass="18966">MHNKTSLFRNAIRLFCVGLLAVFCLLPVFSPVMAEDILERPDGTVYTDETTGYKVEIHDDASLLEDSQLHALAKEMKGLTQYGSAGFFTTDIEYRSTSALAHDLYDKYLWKQSSAEESGTLFLIDMAQRKIYIYSNGVIYKTITNAYANTITDKVYKYASDRDYYR</sequence>
<name>A0ABR7N1G4_9FIRM</name>
<reference evidence="3 4" key="1">
    <citation type="submission" date="2020-08" db="EMBL/GenBank/DDBJ databases">
        <title>Genome public.</title>
        <authorList>
            <person name="Liu C."/>
            <person name="Sun Q."/>
        </authorList>
    </citation>
    <scope>NUCLEOTIDE SEQUENCE [LARGE SCALE GENOMIC DNA]</scope>
    <source>
        <strain evidence="3 4">NSJ-37</strain>
    </source>
</reference>
<evidence type="ECO:0000256" key="1">
    <source>
        <dbReference type="SAM" id="SignalP"/>
    </source>
</evidence>
<dbReference type="Proteomes" id="UP000606193">
    <property type="component" value="Unassembled WGS sequence"/>
</dbReference>
<dbReference type="RefSeq" id="WP_249297843.1">
    <property type="nucleotide sequence ID" value="NZ_JACRSX010000007.1"/>
</dbReference>
<dbReference type="EMBL" id="JACRSX010000007">
    <property type="protein sequence ID" value="MBC8562457.1"/>
    <property type="molecule type" value="Genomic_DNA"/>
</dbReference>
<feature type="domain" description="TPM" evidence="2">
    <location>
        <begin position="58"/>
        <end position="165"/>
    </location>
</feature>
<comment type="caution">
    <text evidence="3">The sequence shown here is derived from an EMBL/GenBank/DDBJ whole genome shotgun (WGS) entry which is preliminary data.</text>
</comment>
<feature type="chain" id="PRO_5047014212" evidence="1">
    <location>
        <begin position="35"/>
        <end position="166"/>
    </location>
</feature>
<accession>A0ABR7N1G4</accession>
<dbReference type="Pfam" id="PF04536">
    <property type="entry name" value="TPM_phosphatase"/>
    <property type="match status" value="1"/>
</dbReference>
<protein>
    <submittedName>
        <fullName evidence="3">TPM domain-containing protein</fullName>
    </submittedName>
</protein>
<keyword evidence="4" id="KW-1185">Reference proteome</keyword>
<organism evidence="3 4">
    <name type="scientific">Jutongia huaianensis</name>
    <dbReference type="NCBI Taxonomy" id="2763668"/>
    <lineage>
        <taxon>Bacteria</taxon>
        <taxon>Bacillati</taxon>
        <taxon>Bacillota</taxon>
        <taxon>Clostridia</taxon>
        <taxon>Lachnospirales</taxon>
        <taxon>Lachnospiraceae</taxon>
        <taxon>Jutongia</taxon>
    </lineage>
</organism>
<evidence type="ECO:0000313" key="4">
    <source>
        <dbReference type="Proteomes" id="UP000606193"/>
    </source>
</evidence>
<proteinExistence type="predicted"/>
<evidence type="ECO:0000313" key="3">
    <source>
        <dbReference type="EMBL" id="MBC8562457.1"/>
    </source>
</evidence>
<feature type="signal peptide" evidence="1">
    <location>
        <begin position="1"/>
        <end position="34"/>
    </location>
</feature>
<dbReference type="InterPro" id="IPR007621">
    <property type="entry name" value="TPM_dom"/>
</dbReference>